<name>A0A3G5A1Z4_9VIRU</name>
<accession>A0A3G5A1Z4</accession>
<keyword evidence="1" id="KW-0677">Repeat</keyword>
<dbReference type="Pfam" id="PF05725">
    <property type="entry name" value="FNIP"/>
    <property type="match status" value="3"/>
</dbReference>
<dbReference type="PANTHER" id="PTHR32134:SF92">
    <property type="entry name" value="FNIP REPEAT-CONTAINING PROTEIN"/>
    <property type="match status" value="1"/>
</dbReference>
<dbReference type="InterPro" id="IPR008615">
    <property type="entry name" value="FNIP"/>
</dbReference>
<dbReference type="EMBL" id="MK072199">
    <property type="protein sequence ID" value="AYV79873.1"/>
    <property type="molecule type" value="Genomic_DNA"/>
</dbReference>
<dbReference type="PANTHER" id="PTHR32134">
    <property type="entry name" value="FNIP REPEAT-CONTAINING PROTEIN"/>
    <property type="match status" value="1"/>
</dbReference>
<evidence type="ECO:0000313" key="2">
    <source>
        <dbReference type="EMBL" id="AYV79873.1"/>
    </source>
</evidence>
<reference evidence="2" key="1">
    <citation type="submission" date="2018-10" db="EMBL/GenBank/DDBJ databases">
        <title>Hidden diversity of soil giant viruses.</title>
        <authorList>
            <person name="Schulz F."/>
            <person name="Alteio L."/>
            <person name="Goudeau D."/>
            <person name="Ryan E.M."/>
            <person name="Malmstrom R.R."/>
            <person name="Blanchard J."/>
            <person name="Woyke T."/>
        </authorList>
    </citation>
    <scope>NUCLEOTIDE SEQUENCE</scope>
    <source>
        <strain evidence="2">GAV1</strain>
    </source>
</reference>
<dbReference type="InterPro" id="IPR051251">
    <property type="entry name" value="STK_FNIP-Repeat"/>
</dbReference>
<sequence length="237" mass="26807">MNDIGKYYCDGTKFVFDDYFNKSLDTIIFSDKLESITFGCAFNQSLSCIKFPDTITYIEFGYAFDQPIIGTRFPTNLEFLKFGESFNQPIDALNAIKDSSNSIVNKVTFPETLKSLVFGKNFNQSLKNIPHTVNELFIGNTNNITDIPDCINVIFTLEDINEHNYHILNNLSPRIMGIAITAPCPTEDIPKIHIDNLPASIKKIKIMYDVTGYVLNAITRIPYGCIIVDDDNNILRC</sequence>
<organism evidence="2">
    <name type="scientific">Gaeavirus sp</name>
    <dbReference type="NCBI Taxonomy" id="2487767"/>
    <lineage>
        <taxon>Viruses</taxon>
        <taxon>Varidnaviria</taxon>
        <taxon>Bamfordvirae</taxon>
        <taxon>Nucleocytoviricota</taxon>
        <taxon>Megaviricetes</taxon>
        <taxon>Imitervirales</taxon>
        <taxon>Mimiviridae</taxon>
        <taxon>Klosneuvirinae</taxon>
    </lineage>
</organism>
<evidence type="ECO:0000256" key="1">
    <source>
        <dbReference type="ARBA" id="ARBA00022737"/>
    </source>
</evidence>
<protein>
    <recommendedName>
        <fullName evidence="3">F-box and FNIP repeat-containing protein</fullName>
    </recommendedName>
</protein>
<evidence type="ECO:0008006" key="3">
    <source>
        <dbReference type="Google" id="ProtNLM"/>
    </source>
</evidence>
<gene>
    <name evidence="2" type="ORF">Gaeavirus1_10</name>
</gene>
<proteinExistence type="predicted"/>